<sequence length="852" mass="93696">MSSLHTQSPAPSTYKFDMTPTSTPVQPAAPPSNRLVKRATSQRLMSSNSSKKLFRRPATSHQRSASLMTVPTATPPPSNLREAYRQDEDRPMSSASVWRPFFSSGYARKRPTTPGTRESTARTISISYAQQPTLVNARAVRRQSLDQDNTYRDFQSSPAIGSTAPRGQRLRRSLSSFRKHGQQRYFTEPVVGISSQNAHGSILPVKQSPLSPVSRTSTFDIDLPPGTPIFTSSPPVAHAPRTNPSINKRISVAPSDPNTVSSDNDTRLFSDDESMDFHSDTAYDSLATRATVSSQSGHRQPKIDTIFDESNSEHTGAPVHTLEALMQRSTINDNHLQSTRGTSAWSENVGIGIRGFDDDFDDRMDSEGPQTLTPVREHPYGSVEELNATPVAFRRGVATLIGSSPRSSVVRRPPQSKGLAFSVSQDIEMDEDGSIDWSPKSDKESKRNAAMGADSPIVRRTARLLNADYDSETKRASIFDWSENQKPLADVSSGISPRPKTVHGKQGDEQGRSRTAGRKGPSAVHLRSQSVPVNRDSGADMEIPASNAKFGTWGLGNKPVSEEWSEDFEFDDTEEDTPPLELAGGSQELGPRDSTRSVKVPQSIIDRQASVHQQFSQVQEFMMLVEELRRLRTQGAQLDLLESQSRQLWEDAENIINLATLNDEDEVPARPGSPISSDIFGDDTSPSSRRISAEDSKRDSFGIRSTSGPATPPSVTRPRGESLAQAKTFLQTIHQHRGNIDLTPPQVRAQREKLPFDTQDLRDLVVKAGVITRALKDIVRKAQGVQVSPERTPQKQHDPTFSHIFNPPDTSPCPPLRRAGIPKSHSANSYLSESVGTENEIPPPLKLTMIEV</sequence>
<keyword evidence="3" id="KW-1185">Reference proteome</keyword>
<feature type="compositionally biased region" description="Polar residues" evidence="1">
    <location>
        <begin position="1"/>
        <end position="11"/>
    </location>
</feature>
<feature type="region of interest" description="Disordered" evidence="1">
    <location>
        <begin position="356"/>
        <end position="379"/>
    </location>
</feature>
<evidence type="ECO:0000256" key="1">
    <source>
        <dbReference type="SAM" id="MobiDB-lite"/>
    </source>
</evidence>
<dbReference type="STRING" id="1220924.W2RP86"/>
<organism evidence="2 3">
    <name type="scientific">Cyphellophora europaea (strain CBS 101466)</name>
    <name type="common">Phialophora europaea</name>
    <dbReference type="NCBI Taxonomy" id="1220924"/>
    <lineage>
        <taxon>Eukaryota</taxon>
        <taxon>Fungi</taxon>
        <taxon>Dikarya</taxon>
        <taxon>Ascomycota</taxon>
        <taxon>Pezizomycotina</taxon>
        <taxon>Eurotiomycetes</taxon>
        <taxon>Chaetothyriomycetidae</taxon>
        <taxon>Chaetothyriales</taxon>
        <taxon>Cyphellophoraceae</taxon>
        <taxon>Cyphellophora</taxon>
    </lineage>
</organism>
<feature type="region of interest" description="Disordered" evidence="1">
    <location>
        <begin position="404"/>
        <end position="454"/>
    </location>
</feature>
<dbReference type="RefSeq" id="XP_008718876.1">
    <property type="nucleotide sequence ID" value="XM_008720654.1"/>
</dbReference>
<accession>W2RP86</accession>
<feature type="region of interest" description="Disordered" evidence="1">
    <location>
        <begin position="488"/>
        <end position="545"/>
    </location>
</feature>
<proteinExistence type="predicted"/>
<dbReference type="GeneID" id="19973657"/>
<evidence type="ECO:0000313" key="2">
    <source>
        <dbReference type="EMBL" id="ETN38287.1"/>
    </source>
</evidence>
<feature type="compositionally biased region" description="Low complexity" evidence="1">
    <location>
        <begin position="404"/>
        <end position="413"/>
    </location>
</feature>
<dbReference type="Proteomes" id="UP000030752">
    <property type="component" value="Unassembled WGS sequence"/>
</dbReference>
<feature type="region of interest" description="Disordered" evidence="1">
    <location>
        <begin position="665"/>
        <end position="720"/>
    </location>
</feature>
<dbReference type="OrthoDB" id="5346713at2759"/>
<feature type="compositionally biased region" description="Basic and acidic residues" evidence="1">
    <location>
        <begin position="264"/>
        <end position="273"/>
    </location>
</feature>
<protein>
    <submittedName>
        <fullName evidence="2">Uncharacterized protein</fullName>
    </submittedName>
</protein>
<dbReference type="GO" id="GO:0005096">
    <property type="term" value="F:GTPase activator activity"/>
    <property type="evidence" value="ECO:0007669"/>
    <property type="project" value="InterPro"/>
</dbReference>
<dbReference type="InterPro" id="IPR045342">
    <property type="entry name" value="Etd1"/>
</dbReference>
<dbReference type="InParanoid" id="W2RP86"/>
<feature type="region of interest" description="Disordered" evidence="1">
    <location>
        <begin position="785"/>
        <end position="809"/>
    </location>
</feature>
<name>W2RP86_CYPE1</name>
<dbReference type="Pfam" id="PF20162">
    <property type="entry name" value="Etd1"/>
    <property type="match status" value="1"/>
</dbReference>
<feature type="compositionally biased region" description="Acidic residues" evidence="1">
    <location>
        <begin position="566"/>
        <end position="578"/>
    </location>
</feature>
<reference evidence="2 3" key="1">
    <citation type="submission" date="2013-03" db="EMBL/GenBank/DDBJ databases">
        <title>The Genome Sequence of Phialophora europaea CBS 101466.</title>
        <authorList>
            <consortium name="The Broad Institute Genomics Platform"/>
            <person name="Cuomo C."/>
            <person name="de Hoog S."/>
            <person name="Gorbushina A."/>
            <person name="Walker B."/>
            <person name="Young S.K."/>
            <person name="Zeng Q."/>
            <person name="Gargeya S."/>
            <person name="Fitzgerald M."/>
            <person name="Haas B."/>
            <person name="Abouelleil A."/>
            <person name="Allen A.W."/>
            <person name="Alvarado L."/>
            <person name="Arachchi H.M."/>
            <person name="Berlin A.M."/>
            <person name="Chapman S.B."/>
            <person name="Gainer-Dewar J."/>
            <person name="Goldberg J."/>
            <person name="Griggs A."/>
            <person name="Gujja S."/>
            <person name="Hansen M."/>
            <person name="Howarth C."/>
            <person name="Imamovic A."/>
            <person name="Ireland A."/>
            <person name="Larimer J."/>
            <person name="McCowan C."/>
            <person name="Murphy C."/>
            <person name="Pearson M."/>
            <person name="Poon T.W."/>
            <person name="Priest M."/>
            <person name="Roberts A."/>
            <person name="Saif S."/>
            <person name="Shea T."/>
            <person name="Sisk P."/>
            <person name="Sykes S."/>
            <person name="Wortman J."/>
            <person name="Nusbaum C."/>
            <person name="Birren B."/>
        </authorList>
    </citation>
    <scope>NUCLEOTIDE SEQUENCE [LARGE SCALE GENOMIC DNA]</scope>
    <source>
        <strain evidence="2 3">CBS 101466</strain>
    </source>
</reference>
<dbReference type="AlphaFoldDB" id="W2RP86"/>
<dbReference type="eggNOG" id="ENOG502S8CY">
    <property type="taxonomic scope" value="Eukaryota"/>
</dbReference>
<gene>
    <name evidence="2" type="ORF">HMPREF1541_06318</name>
</gene>
<evidence type="ECO:0000313" key="3">
    <source>
        <dbReference type="Proteomes" id="UP000030752"/>
    </source>
</evidence>
<dbReference type="VEuPathDB" id="FungiDB:HMPREF1541_06318"/>
<dbReference type="GO" id="GO:1902412">
    <property type="term" value="P:regulation of mitotic cytokinesis"/>
    <property type="evidence" value="ECO:0007669"/>
    <property type="project" value="InterPro"/>
</dbReference>
<feature type="region of interest" description="Disordered" evidence="1">
    <location>
        <begin position="1"/>
        <end position="79"/>
    </location>
</feature>
<feature type="region of interest" description="Disordered" evidence="1">
    <location>
        <begin position="226"/>
        <end position="273"/>
    </location>
</feature>
<feature type="compositionally biased region" description="Polar residues" evidence="1">
    <location>
        <begin position="39"/>
        <end position="51"/>
    </location>
</feature>
<feature type="compositionally biased region" description="Polar residues" evidence="1">
    <location>
        <begin position="59"/>
        <end position="72"/>
    </location>
</feature>
<feature type="compositionally biased region" description="Basic and acidic residues" evidence="1">
    <location>
        <begin position="691"/>
        <end position="701"/>
    </location>
</feature>
<dbReference type="EMBL" id="KB822722">
    <property type="protein sequence ID" value="ETN38287.1"/>
    <property type="molecule type" value="Genomic_DNA"/>
</dbReference>
<feature type="region of interest" description="Disordered" evidence="1">
    <location>
        <begin position="566"/>
        <end position="597"/>
    </location>
</feature>
<dbReference type="HOGENOM" id="CLU_004543_1_0_1"/>